<dbReference type="AlphaFoldDB" id="A0A3S5AI50"/>
<keyword evidence="3" id="KW-1185">Reference proteome</keyword>
<proteinExistence type="predicted"/>
<sequence length="56" mass="5825">MSESVVVPSVGVRGQSCLPFSRPEALDENGLVGVRLSSCIVIAWLSAMICGTAALF</sequence>
<evidence type="ECO:0000313" key="3">
    <source>
        <dbReference type="Proteomes" id="UP000784294"/>
    </source>
</evidence>
<gene>
    <name evidence="2" type="ORF">PXEA_LOCUS31032</name>
</gene>
<keyword evidence="1" id="KW-0812">Transmembrane</keyword>
<dbReference type="EMBL" id="CAAALY010255449">
    <property type="protein sequence ID" value="VEL37592.1"/>
    <property type="molecule type" value="Genomic_DNA"/>
</dbReference>
<keyword evidence="1" id="KW-1133">Transmembrane helix</keyword>
<feature type="transmembrane region" description="Helical" evidence="1">
    <location>
        <begin position="32"/>
        <end position="55"/>
    </location>
</feature>
<name>A0A3S5AI50_9PLAT</name>
<keyword evidence="1" id="KW-0472">Membrane</keyword>
<evidence type="ECO:0000256" key="1">
    <source>
        <dbReference type="SAM" id="Phobius"/>
    </source>
</evidence>
<organism evidence="2 3">
    <name type="scientific">Protopolystoma xenopodis</name>
    <dbReference type="NCBI Taxonomy" id="117903"/>
    <lineage>
        <taxon>Eukaryota</taxon>
        <taxon>Metazoa</taxon>
        <taxon>Spiralia</taxon>
        <taxon>Lophotrochozoa</taxon>
        <taxon>Platyhelminthes</taxon>
        <taxon>Monogenea</taxon>
        <taxon>Polyopisthocotylea</taxon>
        <taxon>Polystomatidea</taxon>
        <taxon>Polystomatidae</taxon>
        <taxon>Protopolystoma</taxon>
    </lineage>
</organism>
<reference evidence="2" key="1">
    <citation type="submission" date="2018-11" db="EMBL/GenBank/DDBJ databases">
        <authorList>
            <consortium name="Pathogen Informatics"/>
        </authorList>
    </citation>
    <scope>NUCLEOTIDE SEQUENCE</scope>
</reference>
<dbReference type="Proteomes" id="UP000784294">
    <property type="component" value="Unassembled WGS sequence"/>
</dbReference>
<comment type="caution">
    <text evidence="2">The sequence shown here is derived from an EMBL/GenBank/DDBJ whole genome shotgun (WGS) entry which is preliminary data.</text>
</comment>
<evidence type="ECO:0000313" key="2">
    <source>
        <dbReference type="EMBL" id="VEL37592.1"/>
    </source>
</evidence>
<protein>
    <submittedName>
        <fullName evidence="2">Uncharacterized protein</fullName>
    </submittedName>
</protein>
<accession>A0A3S5AI50</accession>